<sequence length="102" mass="11809">MNMTITDKAFTWFKDELNLEKGDNVQFFVRYGGFGQFQSGFSLGIAEKSPDEPAVSTDKEGVTFYVEKKDEWYFDGKSFQVNYSDDKGEITYDHEDSKENNQ</sequence>
<dbReference type="InterPro" id="IPR008326">
    <property type="entry name" value="PdhI-like"/>
</dbReference>
<dbReference type="AlphaFoldDB" id="A0A3A9K682"/>
<name>A0A3A9K682_9BACI</name>
<organism evidence="3 4">
    <name type="scientific">Salipaludibacillus neizhouensis</name>
    <dbReference type="NCBI Taxonomy" id="885475"/>
    <lineage>
        <taxon>Bacteria</taxon>
        <taxon>Bacillati</taxon>
        <taxon>Bacillota</taxon>
        <taxon>Bacilli</taxon>
        <taxon>Bacillales</taxon>
        <taxon>Bacillaceae</taxon>
    </lineage>
</organism>
<dbReference type="PIRSF" id="PIRSF034852">
    <property type="entry name" value="UCP034852"/>
    <property type="match status" value="1"/>
</dbReference>
<dbReference type="InterPro" id="IPR000361">
    <property type="entry name" value="ATAP_core_dom"/>
</dbReference>
<evidence type="ECO:0000313" key="3">
    <source>
        <dbReference type="EMBL" id="RKL67749.1"/>
    </source>
</evidence>
<feature type="domain" description="Core" evidence="2">
    <location>
        <begin position="1"/>
        <end position="87"/>
    </location>
</feature>
<evidence type="ECO:0000256" key="1">
    <source>
        <dbReference type="ARBA" id="ARBA00006718"/>
    </source>
</evidence>
<protein>
    <recommendedName>
        <fullName evidence="2">Core domain-containing protein</fullName>
    </recommendedName>
</protein>
<gene>
    <name evidence="3" type="ORF">CR203_10410</name>
</gene>
<dbReference type="InterPro" id="IPR035903">
    <property type="entry name" value="HesB-like_dom_sf"/>
</dbReference>
<keyword evidence="4" id="KW-1185">Reference proteome</keyword>
<comment type="caution">
    <text evidence="3">The sequence shown here is derived from an EMBL/GenBank/DDBJ whole genome shotgun (WGS) entry which is preliminary data.</text>
</comment>
<proteinExistence type="inferred from homology"/>
<dbReference type="RefSeq" id="WP_110935089.1">
    <property type="nucleotide sequence ID" value="NZ_KZ614146.1"/>
</dbReference>
<dbReference type="EMBL" id="PDOE01000003">
    <property type="protein sequence ID" value="RKL67749.1"/>
    <property type="molecule type" value="Genomic_DNA"/>
</dbReference>
<dbReference type="SUPFAM" id="SSF89360">
    <property type="entry name" value="HesB-like domain"/>
    <property type="match status" value="1"/>
</dbReference>
<accession>A0A3A9K682</accession>
<dbReference type="OrthoDB" id="1645729at2"/>
<dbReference type="Proteomes" id="UP000281498">
    <property type="component" value="Unassembled WGS sequence"/>
</dbReference>
<comment type="similarity">
    <text evidence="1">Belongs to the HesB/IscA family.</text>
</comment>
<dbReference type="Pfam" id="PF01521">
    <property type="entry name" value="Fe-S_biosyn"/>
    <property type="match status" value="1"/>
</dbReference>
<evidence type="ECO:0000259" key="2">
    <source>
        <dbReference type="Pfam" id="PF01521"/>
    </source>
</evidence>
<reference evidence="3 4" key="1">
    <citation type="submission" date="2017-10" db="EMBL/GenBank/DDBJ databases">
        <title>Bacillus sp. nov., a halophilic bacterium isolated from a Keqin Lake.</title>
        <authorList>
            <person name="Wang H."/>
        </authorList>
    </citation>
    <scope>NUCLEOTIDE SEQUENCE [LARGE SCALE GENOMIC DNA]</scope>
    <source>
        <strain evidence="3 4">KCTC 13187</strain>
    </source>
</reference>
<evidence type="ECO:0000313" key="4">
    <source>
        <dbReference type="Proteomes" id="UP000281498"/>
    </source>
</evidence>